<evidence type="ECO:0000313" key="3">
    <source>
        <dbReference type="Proteomes" id="UP001153069"/>
    </source>
</evidence>
<protein>
    <submittedName>
        <fullName evidence="2">Ankyrin repeat protein</fullName>
    </submittedName>
</protein>
<feature type="region of interest" description="Disordered" evidence="1">
    <location>
        <begin position="1"/>
        <end position="31"/>
    </location>
</feature>
<name>A0A9N8HIF2_9STRA</name>
<dbReference type="AlphaFoldDB" id="A0A9N8HIF2"/>
<dbReference type="Proteomes" id="UP001153069">
    <property type="component" value="Unassembled WGS sequence"/>
</dbReference>
<evidence type="ECO:0000256" key="1">
    <source>
        <dbReference type="SAM" id="MobiDB-lite"/>
    </source>
</evidence>
<dbReference type="EMBL" id="CAICTM010000590">
    <property type="protein sequence ID" value="CAB9513430.1"/>
    <property type="molecule type" value="Genomic_DNA"/>
</dbReference>
<dbReference type="Gene3D" id="1.25.40.20">
    <property type="entry name" value="Ankyrin repeat-containing domain"/>
    <property type="match status" value="1"/>
</dbReference>
<dbReference type="PANTHER" id="PTHR46586:SF3">
    <property type="entry name" value="ANKYRIN REPEAT-CONTAINING PROTEIN"/>
    <property type="match status" value="1"/>
</dbReference>
<gene>
    <name evidence="2" type="ORF">SEMRO_591_G171980.1</name>
</gene>
<organism evidence="2 3">
    <name type="scientific">Seminavis robusta</name>
    <dbReference type="NCBI Taxonomy" id="568900"/>
    <lineage>
        <taxon>Eukaryota</taxon>
        <taxon>Sar</taxon>
        <taxon>Stramenopiles</taxon>
        <taxon>Ochrophyta</taxon>
        <taxon>Bacillariophyta</taxon>
        <taxon>Bacillariophyceae</taxon>
        <taxon>Bacillariophycidae</taxon>
        <taxon>Naviculales</taxon>
        <taxon>Naviculaceae</taxon>
        <taxon>Seminavis</taxon>
    </lineage>
</organism>
<comment type="caution">
    <text evidence="2">The sequence shown here is derived from an EMBL/GenBank/DDBJ whole genome shotgun (WGS) entry which is preliminary data.</text>
</comment>
<dbReference type="Pfam" id="PF13637">
    <property type="entry name" value="Ank_4"/>
    <property type="match status" value="1"/>
</dbReference>
<dbReference type="PANTHER" id="PTHR46586">
    <property type="entry name" value="ANKYRIN REPEAT-CONTAINING PROTEIN"/>
    <property type="match status" value="1"/>
</dbReference>
<accession>A0A9N8HIF2</accession>
<sequence>MGNCQSSSPAIAASSDVTTAPSPSTRPDDPEADFYESLAKCQSSLHKMKQAGFHDELNQGRMAMGRLVHDQELFPPGTIDAFLDQDKTWTGKILTFLPEADIASVALVNKKMNKLAKGVLSKVRDSRLCSLNRDTYCSVAFYNIPCAEHWLKHWLTHDSPGKFPCSQYVCDAIAKLGKTAVLKWARSKEFPWDETTCNEAAKNGHFDTLKWLLANGRPRDDESMCFAAAWGGHFDILKWLHEKECHWNAATCHLAAEQGHLHILKWAHQNGCLWCEQTCMYAAVGGHLHILKWLREHGCPWDENTTDEAIYNHNGDFELLKWAHNNGCPLPAKSYCILEWAHQNGYPWDSQACINAAIGGHLHILKWLGANGCPWNYETTAEAASKGHFDVLKWAYENGCLLDLDACLDLVPSDRLDMLQWLRGIDT</sequence>
<proteinExistence type="predicted"/>
<reference evidence="2" key="1">
    <citation type="submission" date="2020-06" db="EMBL/GenBank/DDBJ databases">
        <authorList>
            <consortium name="Plant Systems Biology data submission"/>
        </authorList>
    </citation>
    <scope>NUCLEOTIDE SEQUENCE</scope>
    <source>
        <strain evidence="2">D6</strain>
    </source>
</reference>
<dbReference type="InterPro" id="IPR002110">
    <property type="entry name" value="Ankyrin_rpt"/>
</dbReference>
<evidence type="ECO:0000313" key="2">
    <source>
        <dbReference type="EMBL" id="CAB9513430.1"/>
    </source>
</evidence>
<dbReference type="InterPro" id="IPR052050">
    <property type="entry name" value="SecEffector_AnkRepeat"/>
</dbReference>
<keyword evidence="3" id="KW-1185">Reference proteome</keyword>
<dbReference type="SUPFAM" id="SSF48403">
    <property type="entry name" value="Ankyrin repeat"/>
    <property type="match status" value="1"/>
</dbReference>
<feature type="compositionally biased region" description="Polar residues" evidence="1">
    <location>
        <begin position="1"/>
        <end position="25"/>
    </location>
</feature>
<dbReference type="InterPro" id="IPR036770">
    <property type="entry name" value="Ankyrin_rpt-contain_sf"/>
</dbReference>
<dbReference type="OrthoDB" id="341259at2759"/>